<dbReference type="Proteomes" id="UP001178508">
    <property type="component" value="Chromosome 12"/>
</dbReference>
<protein>
    <submittedName>
        <fullName evidence="2">Uncharacterized protein</fullName>
    </submittedName>
</protein>
<gene>
    <name evidence="2" type="ORF">XNOV1_A037995</name>
</gene>
<reference evidence="2" key="1">
    <citation type="submission" date="2023-08" db="EMBL/GenBank/DDBJ databases">
        <authorList>
            <person name="Alioto T."/>
            <person name="Alioto T."/>
            <person name="Gomez Garrido J."/>
        </authorList>
    </citation>
    <scope>NUCLEOTIDE SEQUENCE</scope>
</reference>
<keyword evidence="3" id="KW-1185">Reference proteome</keyword>
<evidence type="ECO:0000256" key="1">
    <source>
        <dbReference type="SAM" id="MobiDB-lite"/>
    </source>
</evidence>
<accession>A0AAV1G7M8</accession>
<feature type="compositionally biased region" description="Acidic residues" evidence="1">
    <location>
        <begin position="47"/>
        <end position="64"/>
    </location>
</feature>
<dbReference type="AlphaFoldDB" id="A0AAV1G7M8"/>
<evidence type="ECO:0000313" key="2">
    <source>
        <dbReference type="EMBL" id="CAJ1069508.1"/>
    </source>
</evidence>
<proteinExistence type="predicted"/>
<dbReference type="EMBL" id="OY660875">
    <property type="protein sequence ID" value="CAJ1069508.1"/>
    <property type="molecule type" value="Genomic_DNA"/>
</dbReference>
<feature type="region of interest" description="Disordered" evidence="1">
    <location>
        <begin position="1"/>
        <end position="83"/>
    </location>
</feature>
<sequence length="134" mass="15296">MHVSKEPPTGAGAVLIASLPEDKPGPSGTAPARRWQQQQKDEKKREEEEEVCEEEKEEDEDDDNINPAAQQPHSRGQKKRRPASDALLALLREEIAYQRQAEARSQEWREGMLALFERMVDLISIYVTIIFTLI</sequence>
<evidence type="ECO:0000313" key="3">
    <source>
        <dbReference type="Proteomes" id="UP001178508"/>
    </source>
</evidence>
<organism evidence="2 3">
    <name type="scientific">Xyrichtys novacula</name>
    <name type="common">Pearly razorfish</name>
    <name type="synonym">Hemipteronotus novacula</name>
    <dbReference type="NCBI Taxonomy" id="13765"/>
    <lineage>
        <taxon>Eukaryota</taxon>
        <taxon>Metazoa</taxon>
        <taxon>Chordata</taxon>
        <taxon>Craniata</taxon>
        <taxon>Vertebrata</taxon>
        <taxon>Euteleostomi</taxon>
        <taxon>Actinopterygii</taxon>
        <taxon>Neopterygii</taxon>
        <taxon>Teleostei</taxon>
        <taxon>Neoteleostei</taxon>
        <taxon>Acanthomorphata</taxon>
        <taxon>Eupercaria</taxon>
        <taxon>Labriformes</taxon>
        <taxon>Labridae</taxon>
        <taxon>Xyrichtys</taxon>
    </lineage>
</organism>
<name>A0AAV1G7M8_XYRNO</name>